<proteinExistence type="predicted"/>
<evidence type="ECO:0000256" key="1">
    <source>
        <dbReference type="SAM" id="MobiDB-lite"/>
    </source>
</evidence>
<accession>A0A401P9F6</accession>
<name>A0A401P9F6_SCYTO</name>
<dbReference type="Proteomes" id="UP000288216">
    <property type="component" value="Unassembled WGS sequence"/>
</dbReference>
<feature type="compositionally biased region" description="Low complexity" evidence="1">
    <location>
        <begin position="37"/>
        <end position="50"/>
    </location>
</feature>
<comment type="caution">
    <text evidence="2">The sequence shown here is derived from an EMBL/GenBank/DDBJ whole genome shotgun (WGS) entry which is preliminary data.</text>
</comment>
<reference evidence="2 3" key="1">
    <citation type="journal article" date="2018" name="Nat. Ecol. Evol.">
        <title>Shark genomes provide insights into elasmobranch evolution and the origin of vertebrates.</title>
        <authorList>
            <person name="Hara Y"/>
            <person name="Yamaguchi K"/>
            <person name="Onimaru K"/>
            <person name="Kadota M"/>
            <person name="Koyanagi M"/>
            <person name="Keeley SD"/>
            <person name="Tatsumi K"/>
            <person name="Tanaka K"/>
            <person name="Motone F"/>
            <person name="Kageyama Y"/>
            <person name="Nozu R"/>
            <person name="Adachi N"/>
            <person name="Nishimura O"/>
            <person name="Nakagawa R"/>
            <person name="Tanegashima C"/>
            <person name="Kiyatake I"/>
            <person name="Matsumoto R"/>
            <person name="Murakumo K"/>
            <person name="Nishida K"/>
            <person name="Terakita A"/>
            <person name="Kuratani S"/>
            <person name="Sato K"/>
            <person name="Hyodo S Kuraku.S."/>
        </authorList>
    </citation>
    <scope>NUCLEOTIDE SEQUENCE [LARGE SCALE GENOMIC DNA]</scope>
</reference>
<keyword evidence="3" id="KW-1185">Reference proteome</keyword>
<feature type="non-terminal residue" evidence="2">
    <location>
        <position position="1"/>
    </location>
</feature>
<organism evidence="2 3">
    <name type="scientific">Scyliorhinus torazame</name>
    <name type="common">Cloudy catshark</name>
    <name type="synonym">Catulus torazame</name>
    <dbReference type="NCBI Taxonomy" id="75743"/>
    <lineage>
        <taxon>Eukaryota</taxon>
        <taxon>Metazoa</taxon>
        <taxon>Chordata</taxon>
        <taxon>Craniata</taxon>
        <taxon>Vertebrata</taxon>
        <taxon>Chondrichthyes</taxon>
        <taxon>Elasmobranchii</taxon>
        <taxon>Galeomorphii</taxon>
        <taxon>Galeoidea</taxon>
        <taxon>Carcharhiniformes</taxon>
        <taxon>Scyliorhinidae</taxon>
        <taxon>Scyliorhinus</taxon>
    </lineage>
</organism>
<dbReference type="AlphaFoldDB" id="A0A401P9F6"/>
<protein>
    <submittedName>
        <fullName evidence="2">Uncharacterized protein</fullName>
    </submittedName>
</protein>
<feature type="compositionally biased region" description="Basic and acidic residues" evidence="1">
    <location>
        <begin position="1"/>
        <end position="10"/>
    </location>
</feature>
<evidence type="ECO:0000313" key="3">
    <source>
        <dbReference type="Proteomes" id="UP000288216"/>
    </source>
</evidence>
<dbReference type="EMBL" id="BFAA01004619">
    <property type="protein sequence ID" value="GCB69759.1"/>
    <property type="molecule type" value="Genomic_DNA"/>
</dbReference>
<sequence length="100" mass="10994">PENRPRRWDLAEALTAGSGSGSECSRACGAEPEEHSPAQPRAAALRRQQPGIGTGTGSAASRDFQHPQYFWYHPVVTSSLEHIPRLQPDIFHSLVIEVTY</sequence>
<gene>
    <name evidence="2" type="ORF">scyTo_0010618</name>
</gene>
<feature type="region of interest" description="Disordered" evidence="1">
    <location>
        <begin position="1"/>
        <end position="61"/>
    </location>
</feature>
<evidence type="ECO:0000313" key="2">
    <source>
        <dbReference type="EMBL" id="GCB69759.1"/>
    </source>
</evidence>